<feature type="compositionally biased region" description="Polar residues" evidence="2">
    <location>
        <begin position="204"/>
        <end position="216"/>
    </location>
</feature>
<feature type="compositionally biased region" description="Basic and acidic residues" evidence="2">
    <location>
        <begin position="230"/>
        <end position="240"/>
    </location>
</feature>
<protein>
    <submittedName>
        <fullName evidence="3">Uncharacterized protein</fullName>
    </submittedName>
</protein>
<feature type="coiled-coil region" evidence="1">
    <location>
        <begin position="36"/>
        <end position="63"/>
    </location>
</feature>
<proteinExistence type="predicted"/>
<evidence type="ECO:0000256" key="1">
    <source>
        <dbReference type="SAM" id="Coils"/>
    </source>
</evidence>
<dbReference type="AlphaFoldDB" id="A0A1C7NH03"/>
<evidence type="ECO:0000313" key="3">
    <source>
        <dbReference type="EMBL" id="OBZ86644.1"/>
    </source>
</evidence>
<name>A0A1C7NH03_9FUNG</name>
<keyword evidence="1" id="KW-0175">Coiled coil</keyword>
<gene>
    <name evidence="3" type="ORF">A0J61_05299</name>
</gene>
<organism evidence="3 4">
    <name type="scientific">Choanephora cucurbitarum</name>
    <dbReference type="NCBI Taxonomy" id="101091"/>
    <lineage>
        <taxon>Eukaryota</taxon>
        <taxon>Fungi</taxon>
        <taxon>Fungi incertae sedis</taxon>
        <taxon>Mucoromycota</taxon>
        <taxon>Mucoromycotina</taxon>
        <taxon>Mucoromycetes</taxon>
        <taxon>Mucorales</taxon>
        <taxon>Mucorineae</taxon>
        <taxon>Choanephoraceae</taxon>
        <taxon>Choanephoroideae</taxon>
        <taxon>Choanephora</taxon>
    </lineage>
</organism>
<comment type="caution">
    <text evidence="3">The sequence shown here is derived from an EMBL/GenBank/DDBJ whole genome shotgun (WGS) entry which is preliminary data.</text>
</comment>
<dbReference type="InParanoid" id="A0A1C7NH03"/>
<evidence type="ECO:0000256" key="2">
    <source>
        <dbReference type="SAM" id="MobiDB-lite"/>
    </source>
</evidence>
<keyword evidence="4" id="KW-1185">Reference proteome</keyword>
<evidence type="ECO:0000313" key="4">
    <source>
        <dbReference type="Proteomes" id="UP000093000"/>
    </source>
</evidence>
<reference evidence="3 4" key="1">
    <citation type="submission" date="2016-03" db="EMBL/GenBank/DDBJ databases">
        <title>Choanephora cucurbitarum.</title>
        <authorList>
            <person name="Min B."/>
            <person name="Park H."/>
            <person name="Park J.-H."/>
            <person name="Shin H.-D."/>
            <person name="Choi I.-G."/>
        </authorList>
    </citation>
    <scope>NUCLEOTIDE SEQUENCE [LARGE SCALE GENOMIC DNA]</scope>
    <source>
        <strain evidence="3 4">KUS-F28377</strain>
    </source>
</reference>
<accession>A0A1C7NH03</accession>
<sequence>MSKDSYFELELSDRNVVPEQQLRQELIQRATSRLRRRVLEQGLQDIMRDIASLQAQLDTLRLEAVTTMDTMANVSEDPKTAEGTQRMNRQMDILEKRLESHKSGLFQLQSSNLMAKVTSTQSSTSMSRLSSLSLMPSIFCRSDTTISQATSVSDNKGLMDEDTMSEINCHSSIDDDDPFYDLAGKRSFRAGSFCGSVYHENQQIPTVPIQDGNSTDIRQRRRQRRQRHRQSMERRQREGTDDSVYSEDLSSVSSLGQKEIFHHPLSPIMRPIGADGYLFDNSMESWLSSYSPNMLNQLCPQRNVLDEAMSFLDENDDGGFEEDIYLLLQNPDLCSRPLSEIEATMNELRLQERKGSVLRFAIQLLKPTAWYQLGLKYSGNLVYQMTCYSLQWCRFLSVLSAAVVISIMKGPDDIQI</sequence>
<dbReference type="EMBL" id="LUGH01000283">
    <property type="protein sequence ID" value="OBZ86644.1"/>
    <property type="molecule type" value="Genomic_DNA"/>
</dbReference>
<feature type="compositionally biased region" description="Basic residues" evidence="2">
    <location>
        <begin position="219"/>
        <end position="229"/>
    </location>
</feature>
<feature type="region of interest" description="Disordered" evidence="2">
    <location>
        <begin position="204"/>
        <end position="249"/>
    </location>
</feature>
<dbReference type="Proteomes" id="UP000093000">
    <property type="component" value="Unassembled WGS sequence"/>
</dbReference>
<dbReference type="OrthoDB" id="2276935at2759"/>